<dbReference type="AlphaFoldDB" id="A0AAG5D194"/>
<dbReference type="InterPro" id="IPR003599">
    <property type="entry name" value="Ig_sub"/>
</dbReference>
<dbReference type="EnsemblMetazoa" id="ENSAATROPT005323">
    <property type="protein sequence ID" value="ENSAATROPP004936"/>
    <property type="gene ID" value="ENSAATROPG004280"/>
</dbReference>
<dbReference type="InterPro" id="IPR007110">
    <property type="entry name" value="Ig-like_dom"/>
</dbReference>
<name>A0AAG5D194_ANOAO</name>
<feature type="chain" id="PRO_5042480104" description="Ig-like domain-containing protein" evidence="2">
    <location>
        <begin position="18"/>
        <end position="598"/>
    </location>
</feature>
<protein>
    <recommendedName>
        <fullName evidence="3">Ig-like domain-containing protein</fullName>
    </recommendedName>
</protein>
<feature type="domain" description="Ig-like" evidence="3">
    <location>
        <begin position="476"/>
        <end position="574"/>
    </location>
</feature>
<evidence type="ECO:0000256" key="1">
    <source>
        <dbReference type="SAM" id="MobiDB-lite"/>
    </source>
</evidence>
<dbReference type="SMART" id="SM00408">
    <property type="entry name" value="IGc2"/>
    <property type="match status" value="2"/>
</dbReference>
<feature type="region of interest" description="Disordered" evidence="1">
    <location>
        <begin position="258"/>
        <end position="282"/>
    </location>
</feature>
<keyword evidence="5" id="KW-1185">Reference proteome</keyword>
<dbReference type="InterPro" id="IPR003598">
    <property type="entry name" value="Ig_sub2"/>
</dbReference>
<dbReference type="GO" id="GO:0050808">
    <property type="term" value="P:synapse organization"/>
    <property type="evidence" value="ECO:0007669"/>
    <property type="project" value="TreeGrafter"/>
</dbReference>
<feature type="compositionally biased region" description="Basic and acidic residues" evidence="1">
    <location>
        <begin position="96"/>
        <end position="108"/>
    </location>
</feature>
<dbReference type="Pfam" id="PF07686">
    <property type="entry name" value="V-set"/>
    <property type="match status" value="1"/>
</dbReference>
<dbReference type="PANTHER" id="PTHR23279">
    <property type="entry name" value="DEFECTIVE PROBOSCIS EXTENSION RESPONSE DPR -RELATED"/>
    <property type="match status" value="1"/>
</dbReference>
<feature type="region of interest" description="Disordered" evidence="1">
    <location>
        <begin position="81"/>
        <end position="108"/>
    </location>
</feature>
<feature type="region of interest" description="Disordered" evidence="1">
    <location>
        <begin position="152"/>
        <end position="184"/>
    </location>
</feature>
<dbReference type="SMART" id="SM00406">
    <property type="entry name" value="IGv"/>
    <property type="match status" value="2"/>
</dbReference>
<dbReference type="InterPro" id="IPR013106">
    <property type="entry name" value="Ig_V-set"/>
</dbReference>
<sequence>MMYQCCLIALMIAHCVSSPNQKERRDPQFRRLTFADDIQNRSQIEPFADRTGPNQGHLTAEEQRAIVGVSGVQPLIEQDVYEDDEEGSEDDEGAGEDNRAVTNEDGRIEYGYDNGNVIIHDDPVRLPTLPSSAKLRSSSNPDSVLTELNGLEDIENPFSSTSANQHRLRQRPRVSQQQQQRSADEIVQHPPTLLILTTDADGANSLSTTDLSGLTASTAAEVAAAYNLETQQATGRSTNAQAAAMVQNMADVSTPMHIEPASSYNESPKPPQNLPQVQHPTSSTESRIDTAVDMQSGAANGTPATVATAASQRYRTINSMNLNPTTPAMVVKPVGEHRKLLKSTGPILNYVFDHHPPYYKSNYYNARYGPHFETDNVTNITVQNGDTLFLSCRISLLQDKTVSWVRRKSGETALQLLTVGKQTYSGDSRYQIEFQYPNNWRLKISQANKNDEGVYECQISTHPPKVIIYYLHVNAPEVLIVDEEGGPLYDKYYEVGSTIKLMCKIRHISMLRSVVYWIHNENILNHDTTRGGISVKTNLTSVGANSTLFVAKVNRQDSGSYTCSIGPNQHYSISVHVLNGTANPYGIYQRSCAFSVML</sequence>
<dbReference type="Proteomes" id="UP000075880">
    <property type="component" value="Unassembled WGS sequence"/>
</dbReference>
<dbReference type="InterPro" id="IPR013098">
    <property type="entry name" value="Ig_I-set"/>
</dbReference>
<feature type="compositionally biased region" description="Acidic residues" evidence="1">
    <location>
        <begin position="81"/>
        <end position="95"/>
    </location>
</feature>
<feature type="domain" description="Ig-like" evidence="3">
    <location>
        <begin position="370"/>
        <end position="467"/>
    </location>
</feature>
<reference evidence="4" key="1">
    <citation type="submission" date="2024-04" db="UniProtKB">
        <authorList>
            <consortium name="EnsemblMetazoa"/>
        </authorList>
    </citation>
    <scope>IDENTIFICATION</scope>
    <source>
        <strain evidence="4">EBRO</strain>
    </source>
</reference>
<evidence type="ECO:0000256" key="2">
    <source>
        <dbReference type="SAM" id="SignalP"/>
    </source>
</evidence>
<keyword evidence="2" id="KW-0732">Signal</keyword>
<dbReference type="SMART" id="SM00409">
    <property type="entry name" value="IG"/>
    <property type="match status" value="2"/>
</dbReference>
<feature type="signal peptide" evidence="2">
    <location>
        <begin position="1"/>
        <end position="17"/>
    </location>
</feature>
<accession>A0AAG5D194</accession>
<dbReference type="PANTHER" id="PTHR23279:SF12">
    <property type="entry name" value="DEFECTIVE PROBOSCIS EXTENSION RESPONSE 14, ISOFORM A-RELATED"/>
    <property type="match status" value="1"/>
</dbReference>
<dbReference type="FunFam" id="2.60.40.10:FF:001606">
    <property type="entry name" value="uncharacterized protein LOC108091111"/>
    <property type="match status" value="1"/>
</dbReference>
<dbReference type="SUPFAM" id="SSF48726">
    <property type="entry name" value="Immunoglobulin"/>
    <property type="match status" value="2"/>
</dbReference>
<evidence type="ECO:0000313" key="4">
    <source>
        <dbReference type="EnsemblMetazoa" id="ENSAATROPP004936"/>
    </source>
</evidence>
<dbReference type="GO" id="GO:0032589">
    <property type="term" value="C:neuron projection membrane"/>
    <property type="evidence" value="ECO:0007669"/>
    <property type="project" value="TreeGrafter"/>
</dbReference>
<dbReference type="InterPro" id="IPR013783">
    <property type="entry name" value="Ig-like_fold"/>
</dbReference>
<dbReference type="InterPro" id="IPR036179">
    <property type="entry name" value="Ig-like_dom_sf"/>
</dbReference>
<dbReference type="PROSITE" id="PS50835">
    <property type="entry name" value="IG_LIKE"/>
    <property type="match status" value="2"/>
</dbReference>
<proteinExistence type="predicted"/>
<dbReference type="Pfam" id="PF07679">
    <property type="entry name" value="I-set"/>
    <property type="match status" value="1"/>
</dbReference>
<dbReference type="InterPro" id="IPR037448">
    <property type="entry name" value="Zig-8"/>
</dbReference>
<dbReference type="Gene3D" id="2.60.40.10">
    <property type="entry name" value="Immunoglobulins"/>
    <property type="match status" value="2"/>
</dbReference>
<evidence type="ECO:0000259" key="3">
    <source>
        <dbReference type="PROSITE" id="PS50835"/>
    </source>
</evidence>
<evidence type="ECO:0000313" key="5">
    <source>
        <dbReference type="Proteomes" id="UP000075880"/>
    </source>
</evidence>
<organism evidence="4 5">
    <name type="scientific">Anopheles atroparvus</name>
    <name type="common">European mosquito</name>
    <dbReference type="NCBI Taxonomy" id="41427"/>
    <lineage>
        <taxon>Eukaryota</taxon>
        <taxon>Metazoa</taxon>
        <taxon>Ecdysozoa</taxon>
        <taxon>Arthropoda</taxon>
        <taxon>Hexapoda</taxon>
        <taxon>Insecta</taxon>
        <taxon>Pterygota</taxon>
        <taxon>Neoptera</taxon>
        <taxon>Endopterygota</taxon>
        <taxon>Diptera</taxon>
        <taxon>Nematocera</taxon>
        <taxon>Culicoidea</taxon>
        <taxon>Culicidae</taxon>
        <taxon>Anophelinae</taxon>
        <taxon>Anopheles</taxon>
    </lineage>
</organism>
<dbReference type="CDD" id="cd00096">
    <property type="entry name" value="Ig"/>
    <property type="match status" value="1"/>
</dbReference>